<keyword evidence="3" id="KW-0479">Metal-binding</keyword>
<dbReference type="PaxDb" id="273116-14324478"/>
<dbReference type="PANTHER" id="PTHR43281:SF1">
    <property type="entry name" value="FARNESYL DIPHOSPHATE SYNTHASE"/>
    <property type="match status" value="1"/>
</dbReference>
<dbReference type="eggNOG" id="arCOG01726">
    <property type="taxonomic scope" value="Archaea"/>
</dbReference>
<evidence type="ECO:0000313" key="8">
    <source>
        <dbReference type="Proteomes" id="UP000001017"/>
    </source>
</evidence>
<dbReference type="HOGENOM" id="CLU_014015_2_1_2"/>
<dbReference type="OrthoDB" id="26738at2157"/>
<dbReference type="AlphaFoldDB" id="Q97C41"/>
<dbReference type="PROSITE" id="PS00723">
    <property type="entry name" value="POLYPRENYL_SYNTHASE_1"/>
    <property type="match status" value="1"/>
</dbReference>
<sequence length="354" mass="40091">MQIESQSPTDVVASYKAKIDESISRFFDRKEEETKDVLSKRVIKIIRDYTEGGGKRLRPIFMILGYRLFSPEEKGIFDASISIELAQSYLLIHDDVIDKSDVRRGKPSMHIRLEDAFVAGCPQSRSTAEGLAIVAGDLAESYAHEALLRSGFYSENLVKADLELSKTIEMTGYGQFLDILSTTMDDFNEGDLIRLHLWKTAKYTLEGPLAMGAILSGTEYDITALREYGRVLGIAFQLKDDILGLFGDEKTIGKSVYSDVNEGKKTLLMIKAMEWGDRDDANFIRKMLRKGNVTNEEFERIKKLVMDTGSYDYSINLMGKLVDKSKEYLAKVSGDNYVKKILDWLSDYLISRDH</sequence>
<dbReference type="Proteomes" id="UP000001017">
    <property type="component" value="Chromosome"/>
</dbReference>
<dbReference type="GO" id="GO:0004659">
    <property type="term" value="F:prenyltransferase activity"/>
    <property type="evidence" value="ECO:0007669"/>
    <property type="project" value="InterPro"/>
</dbReference>
<reference evidence="7 8" key="2">
    <citation type="journal article" date="2000" name="Proc. Natl. Acad. Sci. U.S.A.">
        <title>Archaeal adaptation to higher temperatures revealed by genomic sequence of Thermoplasma volcanium.</title>
        <authorList>
            <person name="Kawashima T."/>
            <person name="Amano N."/>
            <person name="Koike H."/>
            <person name="Makino S."/>
            <person name="Higuchi S."/>
            <person name="Kawashima-Ohya Y."/>
            <person name="Watanabe K."/>
            <person name="Yamazaki M."/>
            <person name="Kanehori K."/>
            <person name="Kawamoto T."/>
            <person name="Nunoshiba T."/>
            <person name="Yamamoto Y."/>
            <person name="Aramaki H."/>
            <person name="Makino K."/>
            <person name="Suzuki M."/>
        </authorList>
    </citation>
    <scope>NUCLEOTIDE SEQUENCE [LARGE SCALE GENOMIC DNA]</scope>
    <source>
        <strain evidence="8">ATCC 51530 / DSM 4299 / JCM 9571 / NBRC 15438 / GSS1</strain>
    </source>
</reference>
<dbReference type="InterPro" id="IPR033749">
    <property type="entry name" value="Polyprenyl_synt_CS"/>
</dbReference>
<dbReference type="Gene3D" id="1.10.600.10">
    <property type="entry name" value="Farnesyl Diphosphate Synthase"/>
    <property type="match status" value="1"/>
</dbReference>
<dbReference type="STRING" id="273116.gene:9381037"/>
<proteinExistence type="inferred from homology"/>
<keyword evidence="5" id="KW-0414">Isoprene biosynthesis</keyword>
<evidence type="ECO:0000256" key="3">
    <source>
        <dbReference type="ARBA" id="ARBA00022723"/>
    </source>
</evidence>
<gene>
    <name evidence="7" type="ORF">TVG0276764</name>
</gene>
<comment type="similarity">
    <text evidence="6">Belongs to the FPP/GGPP synthase family.</text>
</comment>
<accession>Q97C41</accession>
<dbReference type="InterPro" id="IPR000092">
    <property type="entry name" value="Polyprenyl_synt"/>
</dbReference>
<name>Q97C41_THEVO</name>
<dbReference type="CDD" id="cd00685">
    <property type="entry name" value="Trans_IPPS_HT"/>
    <property type="match status" value="1"/>
</dbReference>
<dbReference type="RefSeq" id="WP_010916520.1">
    <property type="nucleotide sequence ID" value="NC_002689.2"/>
</dbReference>
<protein>
    <submittedName>
        <fullName evidence="7">Farnesyl pyrophosphate synthase</fullName>
    </submittedName>
</protein>
<dbReference type="GeneID" id="1440778"/>
<dbReference type="Pfam" id="PF00348">
    <property type="entry name" value="polyprenyl_synt"/>
    <property type="match status" value="1"/>
</dbReference>
<dbReference type="GO" id="GO:0046872">
    <property type="term" value="F:metal ion binding"/>
    <property type="evidence" value="ECO:0007669"/>
    <property type="project" value="UniProtKB-KW"/>
</dbReference>
<evidence type="ECO:0000313" key="7">
    <source>
        <dbReference type="EMBL" id="BAB59406.1"/>
    </source>
</evidence>
<evidence type="ECO:0000256" key="6">
    <source>
        <dbReference type="RuleBase" id="RU004466"/>
    </source>
</evidence>
<keyword evidence="4" id="KW-0460">Magnesium</keyword>
<dbReference type="KEGG" id="tvo:TVG0276764"/>
<dbReference type="GO" id="GO:0008299">
    <property type="term" value="P:isoprenoid biosynthetic process"/>
    <property type="evidence" value="ECO:0007669"/>
    <property type="project" value="UniProtKB-KW"/>
</dbReference>
<dbReference type="PANTHER" id="PTHR43281">
    <property type="entry name" value="FARNESYL DIPHOSPHATE SYNTHASE"/>
    <property type="match status" value="1"/>
</dbReference>
<evidence type="ECO:0000256" key="2">
    <source>
        <dbReference type="ARBA" id="ARBA00022679"/>
    </source>
</evidence>
<comment type="cofactor">
    <cofactor evidence="1">
        <name>Mg(2+)</name>
        <dbReference type="ChEBI" id="CHEBI:18420"/>
    </cofactor>
</comment>
<evidence type="ECO:0000256" key="1">
    <source>
        <dbReference type="ARBA" id="ARBA00001946"/>
    </source>
</evidence>
<evidence type="ECO:0000256" key="5">
    <source>
        <dbReference type="ARBA" id="ARBA00023229"/>
    </source>
</evidence>
<dbReference type="PhylomeDB" id="Q97C41"/>
<dbReference type="SFLD" id="SFLDS00005">
    <property type="entry name" value="Isoprenoid_Synthase_Type_I"/>
    <property type="match status" value="1"/>
</dbReference>
<dbReference type="SUPFAM" id="SSF48576">
    <property type="entry name" value="Terpenoid synthases"/>
    <property type="match status" value="1"/>
</dbReference>
<keyword evidence="8" id="KW-1185">Reference proteome</keyword>
<reference evidence="7 8" key="1">
    <citation type="journal article" date="1999" name="Proc. Jpn. Acad.">
        <title>Determination of the complete genomic DNA sequence of Thermoplasma volvanium GSS1.</title>
        <authorList>
            <person name="Kawashima T."/>
            <person name="Yamamoto Y."/>
            <person name="Aramaki H."/>
            <person name="Nunoshiba T."/>
            <person name="Kawamoto T."/>
            <person name="Watanabe K."/>
            <person name="Yamazaki M."/>
            <person name="Kanehori K."/>
            <person name="Amano N."/>
            <person name="Ohya Y."/>
            <person name="Makino K."/>
            <person name="Suzuki M."/>
        </authorList>
    </citation>
    <scope>NUCLEOTIDE SEQUENCE [LARGE SCALE GENOMIC DNA]</scope>
    <source>
        <strain evidence="8">ATCC 51530 / DSM 4299 / JCM 9571 / NBRC 15438 / GSS1</strain>
    </source>
</reference>
<dbReference type="EMBL" id="BA000011">
    <property type="protein sequence ID" value="BAB59406.1"/>
    <property type="molecule type" value="Genomic_DNA"/>
</dbReference>
<dbReference type="PROSITE" id="PS00444">
    <property type="entry name" value="POLYPRENYL_SYNTHASE_2"/>
    <property type="match status" value="1"/>
</dbReference>
<evidence type="ECO:0000256" key="4">
    <source>
        <dbReference type="ARBA" id="ARBA00022842"/>
    </source>
</evidence>
<dbReference type="InterPro" id="IPR008949">
    <property type="entry name" value="Isoprenoid_synthase_dom_sf"/>
</dbReference>
<organism evidence="7 8">
    <name type="scientific">Thermoplasma volcanium (strain ATCC 51530 / DSM 4299 / JCM 9571 / NBRC 15438 / GSS1)</name>
    <dbReference type="NCBI Taxonomy" id="273116"/>
    <lineage>
        <taxon>Archaea</taxon>
        <taxon>Methanobacteriati</taxon>
        <taxon>Thermoplasmatota</taxon>
        <taxon>Thermoplasmata</taxon>
        <taxon>Thermoplasmatales</taxon>
        <taxon>Thermoplasmataceae</taxon>
        <taxon>Thermoplasma</taxon>
    </lineage>
</organism>
<keyword evidence="2 6" id="KW-0808">Transferase</keyword>